<evidence type="ECO:0000256" key="1">
    <source>
        <dbReference type="SAM" id="Phobius"/>
    </source>
</evidence>
<dbReference type="OMA" id="HMLFHAS"/>
<feature type="transmembrane region" description="Helical" evidence="1">
    <location>
        <begin position="193"/>
        <end position="213"/>
    </location>
</feature>
<name>M2ST05_COCSN</name>
<dbReference type="EMBL" id="KB445651">
    <property type="protein sequence ID" value="EMD59917.1"/>
    <property type="molecule type" value="Genomic_DNA"/>
</dbReference>
<reference evidence="2 3" key="1">
    <citation type="journal article" date="2012" name="PLoS Pathog.">
        <title>Diverse lifestyles and strategies of plant pathogenesis encoded in the genomes of eighteen Dothideomycetes fungi.</title>
        <authorList>
            <person name="Ohm R.A."/>
            <person name="Feau N."/>
            <person name="Henrissat B."/>
            <person name="Schoch C.L."/>
            <person name="Horwitz B.A."/>
            <person name="Barry K.W."/>
            <person name="Condon B.J."/>
            <person name="Copeland A.C."/>
            <person name="Dhillon B."/>
            <person name="Glaser F."/>
            <person name="Hesse C.N."/>
            <person name="Kosti I."/>
            <person name="LaButti K."/>
            <person name="Lindquist E.A."/>
            <person name="Lucas S."/>
            <person name="Salamov A.A."/>
            <person name="Bradshaw R.E."/>
            <person name="Ciuffetti L."/>
            <person name="Hamelin R.C."/>
            <person name="Kema G.H.J."/>
            <person name="Lawrence C."/>
            <person name="Scott J.A."/>
            <person name="Spatafora J.W."/>
            <person name="Turgeon B.G."/>
            <person name="de Wit P.J.G.M."/>
            <person name="Zhong S."/>
            <person name="Goodwin S.B."/>
            <person name="Grigoriev I.V."/>
        </authorList>
    </citation>
    <scope>NUCLEOTIDE SEQUENCE [LARGE SCALE GENOMIC DNA]</scope>
    <source>
        <strain evidence="3">ND90Pr / ATCC 201652</strain>
    </source>
</reference>
<keyword evidence="1" id="KW-1133">Transmembrane helix</keyword>
<feature type="transmembrane region" description="Helical" evidence="1">
    <location>
        <begin position="233"/>
        <end position="255"/>
    </location>
</feature>
<dbReference type="GeneID" id="19135132"/>
<dbReference type="RefSeq" id="XP_007704200.1">
    <property type="nucleotide sequence ID" value="XM_007706010.1"/>
</dbReference>
<organism evidence="2 3">
    <name type="scientific">Cochliobolus sativus (strain ND90Pr / ATCC 201652)</name>
    <name type="common">Common root rot and spot blotch fungus</name>
    <name type="synonym">Bipolaris sorokiniana</name>
    <dbReference type="NCBI Taxonomy" id="665912"/>
    <lineage>
        <taxon>Eukaryota</taxon>
        <taxon>Fungi</taxon>
        <taxon>Dikarya</taxon>
        <taxon>Ascomycota</taxon>
        <taxon>Pezizomycotina</taxon>
        <taxon>Dothideomycetes</taxon>
        <taxon>Pleosporomycetidae</taxon>
        <taxon>Pleosporales</taxon>
        <taxon>Pleosporineae</taxon>
        <taxon>Pleosporaceae</taxon>
        <taxon>Bipolaris</taxon>
    </lineage>
</organism>
<feature type="transmembrane region" description="Helical" evidence="1">
    <location>
        <begin position="158"/>
        <end position="181"/>
    </location>
</feature>
<dbReference type="AlphaFoldDB" id="M2ST05"/>
<protein>
    <submittedName>
        <fullName evidence="2">Uncharacterized protein</fullName>
    </submittedName>
</protein>
<accession>M2ST05</accession>
<dbReference type="Proteomes" id="UP000016934">
    <property type="component" value="Unassembled WGS sequence"/>
</dbReference>
<evidence type="ECO:0000313" key="2">
    <source>
        <dbReference type="EMBL" id="EMD59917.1"/>
    </source>
</evidence>
<keyword evidence="1" id="KW-0472">Membrane</keyword>
<sequence length="273" mass="30660">MHASIPRTYPESRVYVTYTVLHIYPISLIPAKCSPNFLLNLTKTYPLHTRKPTLPHRDCAHRFTSPARYTRPFNLGYHDLSTTPTGFRPPPNFGSKKPTQTKTAKKIHIQQKTPHLLLPQSYAFLPRFHHHHHHHHRRHTTLTPRTPLSRMSLTIHNLTYALALITLFTLLIFLLSLSTFYTTLFTSAADQQFHMLFHASVVGATVFMATLVADDLAAKVLGLHGVRYQSGAAADAVLMGLFWVNVGVGGGVWGVQVVKGWVERGLLSFTIGV</sequence>
<proteinExistence type="predicted"/>
<reference evidence="3" key="2">
    <citation type="journal article" date="2013" name="PLoS Genet.">
        <title>Comparative genome structure, secondary metabolite, and effector coding capacity across Cochliobolus pathogens.</title>
        <authorList>
            <person name="Condon B.J."/>
            <person name="Leng Y."/>
            <person name="Wu D."/>
            <person name="Bushley K.E."/>
            <person name="Ohm R.A."/>
            <person name="Otillar R."/>
            <person name="Martin J."/>
            <person name="Schackwitz W."/>
            <person name="Grimwood J."/>
            <person name="MohdZainudin N."/>
            <person name="Xue C."/>
            <person name="Wang R."/>
            <person name="Manning V.A."/>
            <person name="Dhillon B."/>
            <person name="Tu Z.J."/>
            <person name="Steffenson B.J."/>
            <person name="Salamov A."/>
            <person name="Sun H."/>
            <person name="Lowry S."/>
            <person name="LaButti K."/>
            <person name="Han J."/>
            <person name="Copeland A."/>
            <person name="Lindquist E."/>
            <person name="Barry K."/>
            <person name="Schmutz J."/>
            <person name="Baker S.E."/>
            <person name="Ciuffetti L.M."/>
            <person name="Grigoriev I.V."/>
            <person name="Zhong S."/>
            <person name="Turgeon B.G."/>
        </authorList>
    </citation>
    <scope>NUCLEOTIDE SEQUENCE [LARGE SCALE GENOMIC DNA]</scope>
    <source>
        <strain evidence="3">ND90Pr / ATCC 201652</strain>
    </source>
</reference>
<dbReference type="HOGENOM" id="CLU_1019446_0_0_1"/>
<keyword evidence="3" id="KW-1185">Reference proteome</keyword>
<evidence type="ECO:0000313" key="3">
    <source>
        <dbReference type="Proteomes" id="UP000016934"/>
    </source>
</evidence>
<dbReference type="OrthoDB" id="3695606at2759"/>
<keyword evidence="1" id="KW-0812">Transmembrane</keyword>
<dbReference type="KEGG" id="bsc:COCSADRAFT_246729"/>
<gene>
    <name evidence="2" type="ORF">COCSADRAFT_246729</name>
</gene>